<dbReference type="InterPro" id="IPR035906">
    <property type="entry name" value="MetI-like_sf"/>
</dbReference>
<feature type="transmembrane region" description="Helical" evidence="7">
    <location>
        <begin position="42"/>
        <end position="61"/>
    </location>
</feature>
<evidence type="ECO:0000256" key="5">
    <source>
        <dbReference type="ARBA" id="ARBA00022989"/>
    </source>
</evidence>
<keyword evidence="5 7" id="KW-1133">Transmembrane helix</keyword>
<evidence type="ECO:0000256" key="2">
    <source>
        <dbReference type="ARBA" id="ARBA00022448"/>
    </source>
</evidence>
<evidence type="ECO:0000256" key="7">
    <source>
        <dbReference type="RuleBase" id="RU363032"/>
    </source>
</evidence>
<dbReference type="GO" id="GO:0005886">
    <property type="term" value="C:plasma membrane"/>
    <property type="evidence" value="ECO:0007669"/>
    <property type="project" value="UniProtKB-SubCell"/>
</dbReference>
<dbReference type="SUPFAM" id="SSF161098">
    <property type="entry name" value="MetI-like"/>
    <property type="match status" value="1"/>
</dbReference>
<dbReference type="GeneID" id="56082700"/>
<organism evidence="9 10">
    <name type="scientific">Halosimplex pelagicum</name>
    <dbReference type="NCBI Taxonomy" id="869886"/>
    <lineage>
        <taxon>Archaea</taxon>
        <taxon>Methanobacteriati</taxon>
        <taxon>Methanobacteriota</taxon>
        <taxon>Stenosarchaea group</taxon>
        <taxon>Halobacteria</taxon>
        <taxon>Halobacteriales</taxon>
        <taxon>Haloarculaceae</taxon>
        <taxon>Halosimplex</taxon>
    </lineage>
</organism>
<feature type="transmembrane region" description="Helical" evidence="7">
    <location>
        <begin position="175"/>
        <end position="197"/>
    </location>
</feature>
<evidence type="ECO:0000256" key="1">
    <source>
        <dbReference type="ARBA" id="ARBA00004651"/>
    </source>
</evidence>
<dbReference type="PANTHER" id="PTHR30151:SF0">
    <property type="entry name" value="ABC TRANSPORTER PERMEASE PROTEIN MJ0413-RELATED"/>
    <property type="match status" value="1"/>
</dbReference>
<dbReference type="Proteomes" id="UP000509346">
    <property type="component" value="Chromosome"/>
</dbReference>
<feature type="transmembrane region" description="Helical" evidence="7">
    <location>
        <begin position="73"/>
        <end position="95"/>
    </location>
</feature>
<dbReference type="EMBL" id="CP058909">
    <property type="protein sequence ID" value="QLH81734.1"/>
    <property type="molecule type" value="Genomic_DNA"/>
</dbReference>
<dbReference type="Gene3D" id="1.10.3720.10">
    <property type="entry name" value="MetI-like"/>
    <property type="match status" value="1"/>
</dbReference>
<keyword evidence="2 7" id="KW-0813">Transport</keyword>
<evidence type="ECO:0000259" key="8">
    <source>
        <dbReference type="PROSITE" id="PS50928"/>
    </source>
</evidence>
<dbReference type="CDD" id="cd06261">
    <property type="entry name" value="TM_PBP2"/>
    <property type="match status" value="1"/>
</dbReference>
<dbReference type="PANTHER" id="PTHR30151">
    <property type="entry name" value="ALKANE SULFONATE ABC TRANSPORTER-RELATED, MEMBRANE SUBUNIT"/>
    <property type="match status" value="1"/>
</dbReference>
<gene>
    <name evidence="9" type="ORF">HZS54_08885</name>
</gene>
<dbReference type="PROSITE" id="PS50928">
    <property type="entry name" value="ABC_TM1"/>
    <property type="match status" value="1"/>
</dbReference>
<keyword evidence="4 7" id="KW-0812">Transmembrane</keyword>
<dbReference type="AlphaFoldDB" id="A0A7D5TTS8"/>
<feature type="transmembrane region" description="Helical" evidence="7">
    <location>
        <begin position="17"/>
        <end position="36"/>
    </location>
</feature>
<evidence type="ECO:0000313" key="9">
    <source>
        <dbReference type="EMBL" id="QLH81734.1"/>
    </source>
</evidence>
<proteinExistence type="inferred from homology"/>
<comment type="subcellular location">
    <subcellularLocation>
        <location evidence="1 7">Cell membrane</location>
        <topology evidence="1 7">Multi-pass membrane protein</topology>
    </subcellularLocation>
</comment>
<dbReference type="OrthoDB" id="50379at2157"/>
<reference evidence="9 10" key="1">
    <citation type="submission" date="2020-07" db="EMBL/GenBank/DDBJ databases">
        <title>Halosimplex litoreum sp. nov. and Halosimplex rubrum sp. nov., isolated from different salt environments.</title>
        <authorList>
            <person name="Cui H."/>
        </authorList>
    </citation>
    <scope>NUCLEOTIDE SEQUENCE [LARGE SCALE GENOMIC DNA]</scope>
    <source>
        <strain evidence="9 10">R2</strain>
    </source>
</reference>
<keyword evidence="3" id="KW-1003">Cell membrane</keyword>
<comment type="similarity">
    <text evidence="7">Belongs to the binding-protein-dependent transport system permease family.</text>
</comment>
<name>A0A7D5TTS8_9EURY</name>
<dbReference type="InterPro" id="IPR000515">
    <property type="entry name" value="MetI-like"/>
</dbReference>
<feature type="transmembrane region" description="Helical" evidence="7">
    <location>
        <begin position="226"/>
        <end position="244"/>
    </location>
</feature>
<evidence type="ECO:0000313" key="10">
    <source>
        <dbReference type="Proteomes" id="UP000509346"/>
    </source>
</evidence>
<dbReference type="GO" id="GO:0055085">
    <property type="term" value="P:transmembrane transport"/>
    <property type="evidence" value="ECO:0007669"/>
    <property type="project" value="InterPro"/>
</dbReference>
<dbReference type="KEGG" id="hpel:HZS54_08885"/>
<protein>
    <submittedName>
        <fullName evidence="9">ABC transporter permease</fullName>
    </submittedName>
</protein>
<dbReference type="RefSeq" id="WP_179922027.1">
    <property type="nucleotide sequence ID" value="NZ_CP058909.1"/>
</dbReference>
<accession>A0A7D5TTS8</accession>
<keyword evidence="6 7" id="KW-0472">Membrane</keyword>
<dbReference type="Pfam" id="PF00528">
    <property type="entry name" value="BPD_transp_1"/>
    <property type="match status" value="1"/>
</dbReference>
<sequence>MSTATGGGRLEPLVERLNVVVSAAGLVAVWLVLSRASLIGQVPSPVTVAVAMAGLVTNPIIHDSVVTSLLHILGSFLVAAAVAIPLGLAIGWSTVVYDLLFPSLEILRPVPPIAWIPLTILVLPSMRTSIMFITFVGAFFPILLNTIRGVQAVEEDYVRAVRSLGGSRAQVFRHVVYPAALPSIHTGLIVGMGLAWVNLVAAEMVADEGIGRFVWVAYTSGSYDDIVGSVIIIGAFGYASSELVRRLGNTQLRWATTDGE</sequence>
<evidence type="ECO:0000256" key="3">
    <source>
        <dbReference type="ARBA" id="ARBA00022475"/>
    </source>
</evidence>
<evidence type="ECO:0000256" key="4">
    <source>
        <dbReference type="ARBA" id="ARBA00022692"/>
    </source>
</evidence>
<keyword evidence="10" id="KW-1185">Reference proteome</keyword>
<feature type="domain" description="ABC transmembrane type-1" evidence="8">
    <location>
        <begin position="65"/>
        <end position="244"/>
    </location>
</feature>
<evidence type="ECO:0000256" key="6">
    <source>
        <dbReference type="ARBA" id="ARBA00023136"/>
    </source>
</evidence>
<feature type="transmembrane region" description="Helical" evidence="7">
    <location>
        <begin position="115"/>
        <end position="144"/>
    </location>
</feature>